<reference evidence="8 9" key="1">
    <citation type="submission" date="2016-03" db="EMBL/GenBank/DDBJ databases">
        <title>Genome sequences of a Phycodnavirus, Heterosigma akashiwo virus strain 53.</title>
        <authorList>
            <person name="Ueki S."/>
            <person name="Ogura Y."/>
            <person name="Hayashi T."/>
        </authorList>
    </citation>
    <scope>NUCLEOTIDE SEQUENCE [LARGE SCALE GENOMIC DNA]</scope>
    <source>
        <strain evidence="8">HaV53</strain>
    </source>
</reference>
<organismHost>
    <name type="scientific">Heterosigma akashiwo</name>
    <name type="common">Chromophytic alga</name>
    <name type="synonym">Heterosigma carterae</name>
    <dbReference type="NCBI Taxonomy" id="2829"/>
</organismHost>
<dbReference type="Gene3D" id="3.40.1440.10">
    <property type="entry name" value="GIY-YIG endonuclease"/>
    <property type="match status" value="1"/>
</dbReference>
<keyword evidence="1" id="KW-0479">Metal-binding</keyword>
<evidence type="ECO:0000256" key="1">
    <source>
        <dbReference type="ARBA" id="ARBA00022723"/>
    </source>
</evidence>
<dbReference type="CDD" id="cd00719">
    <property type="entry name" value="GIY-YIG_SF"/>
    <property type="match status" value="1"/>
</dbReference>
<feature type="domain" description="CCHC-type" evidence="6">
    <location>
        <begin position="102"/>
        <end position="116"/>
    </location>
</feature>
<evidence type="ECO:0000259" key="6">
    <source>
        <dbReference type="PROSITE" id="PS50158"/>
    </source>
</evidence>
<keyword evidence="4" id="KW-0862">Zinc</keyword>
<evidence type="ECO:0000313" key="9">
    <source>
        <dbReference type="Proteomes" id="UP000232488"/>
    </source>
</evidence>
<dbReference type="InterPro" id="IPR001878">
    <property type="entry name" value="Znf_CCHC"/>
</dbReference>
<evidence type="ECO:0000256" key="3">
    <source>
        <dbReference type="ARBA" id="ARBA00022771"/>
    </source>
</evidence>
<feature type="domain" description="CCHC-type" evidence="6">
    <location>
        <begin position="122"/>
        <end position="138"/>
    </location>
</feature>
<dbReference type="InterPro" id="IPR036875">
    <property type="entry name" value="Znf_CCHC_sf"/>
</dbReference>
<dbReference type="OrthoDB" id="27164at10239"/>
<evidence type="ECO:0000256" key="5">
    <source>
        <dbReference type="PROSITE-ProRule" id="PRU00047"/>
    </source>
</evidence>
<dbReference type="PANTHER" id="PTHR46543">
    <property type="entry name" value="ZINC FINGER CCHC DOMAIN-CONTAINING PROTEIN 7"/>
    <property type="match status" value="1"/>
</dbReference>
<keyword evidence="3 5" id="KW-0863">Zinc-finger</keyword>
<dbReference type="KEGG" id="vg:37618459"/>
<keyword evidence="9" id="KW-1185">Reference proteome</keyword>
<dbReference type="SUPFAM" id="SSF82771">
    <property type="entry name" value="GIY-YIG endonuclease"/>
    <property type="match status" value="1"/>
</dbReference>
<sequence length="177" mass="20810">MLCDLYILTLENNKFYIGRSTNVYKRINDHFNNDGTLWTRLYHPKGFKIVEDCKSYDEFEYTIEYMKKYGINSVRGSIFCNIDLEPEDVAFIEKLINCTENRCYKCKNTGHFASECLSFNSRCFHCNKLGHIKKNCPDVKCYRCGVHGHYSSFCPTSFCYTCKKYGHYSSKCDLKIN</sequence>
<keyword evidence="2" id="KW-0677">Repeat</keyword>
<proteinExistence type="predicted"/>
<dbReference type="InterPro" id="IPR051644">
    <property type="entry name" value="TRAMP_AT-DNA-binding"/>
</dbReference>
<accession>A0A1C9C542</accession>
<evidence type="ECO:0000313" key="8">
    <source>
        <dbReference type="EMBL" id="AOM63409.1"/>
    </source>
</evidence>
<evidence type="ECO:0000256" key="4">
    <source>
        <dbReference type="ARBA" id="ARBA00022833"/>
    </source>
</evidence>
<evidence type="ECO:0000256" key="2">
    <source>
        <dbReference type="ARBA" id="ARBA00022737"/>
    </source>
</evidence>
<dbReference type="PANTHER" id="PTHR46543:SF1">
    <property type="entry name" value="ZINC FINGER CCHC DOMAIN-CONTAINING PROTEIN 7"/>
    <property type="match status" value="1"/>
</dbReference>
<dbReference type="Pfam" id="PF00098">
    <property type="entry name" value="zf-CCHC"/>
    <property type="match status" value="4"/>
</dbReference>
<dbReference type="Proteomes" id="UP000232488">
    <property type="component" value="Segment"/>
</dbReference>
<dbReference type="RefSeq" id="YP_009507475.1">
    <property type="nucleotide sequence ID" value="NC_038553.1"/>
</dbReference>
<dbReference type="SMART" id="SM00343">
    <property type="entry name" value="ZnF_C2HC"/>
    <property type="match status" value="4"/>
</dbReference>
<organism evidence="8 9">
    <name type="scientific">Heterosigma akashiwo virus 01</name>
    <name type="common">HaV01</name>
    <dbReference type="NCBI Taxonomy" id="97195"/>
    <lineage>
        <taxon>Viruses</taxon>
        <taxon>Varidnaviria</taxon>
        <taxon>Bamfordvirae</taxon>
        <taxon>Nucleocytoviricota</taxon>
        <taxon>Megaviricetes</taxon>
        <taxon>Algavirales</taxon>
        <taxon>Phycodnaviridae</taxon>
        <taxon>Raphidovirus</taxon>
        <taxon>Raphidovirus japonicum</taxon>
    </lineage>
</organism>
<dbReference type="InterPro" id="IPR035901">
    <property type="entry name" value="GIY-YIG_endonuc_sf"/>
</dbReference>
<name>A0A1C9C542_HAV01</name>
<dbReference type="GO" id="GO:0008270">
    <property type="term" value="F:zinc ion binding"/>
    <property type="evidence" value="ECO:0007669"/>
    <property type="project" value="UniProtKB-KW"/>
</dbReference>
<feature type="domain" description="GIY-YIG" evidence="7">
    <location>
        <begin position="1"/>
        <end position="73"/>
    </location>
</feature>
<dbReference type="Gene3D" id="4.10.60.10">
    <property type="entry name" value="Zinc finger, CCHC-type"/>
    <property type="match status" value="2"/>
</dbReference>
<dbReference type="EMBL" id="KX008963">
    <property type="protein sequence ID" value="AOM63409.1"/>
    <property type="molecule type" value="Genomic_DNA"/>
</dbReference>
<gene>
    <name evidence="8" type="primary">HaV53_ORF78</name>
</gene>
<dbReference type="GeneID" id="37618459"/>
<feature type="domain" description="CCHC-type" evidence="6">
    <location>
        <begin position="159"/>
        <end position="172"/>
    </location>
</feature>
<dbReference type="PROSITE" id="PS50158">
    <property type="entry name" value="ZF_CCHC"/>
    <property type="match status" value="4"/>
</dbReference>
<dbReference type="InterPro" id="IPR000305">
    <property type="entry name" value="GIY-YIG_endonuc"/>
</dbReference>
<dbReference type="SUPFAM" id="SSF57756">
    <property type="entry name" value="Retrovirus zinc finger-like domains"/>
    <property type="match status" value="2"/>
</dbReference>
<evidence type="ECO:0000259" key="7">
    <source>
        <dbReference type="PROSITE" id="PS50164"/>
    </source>
</evidence>
<dbReference type="GO" id="GO:0003723">
    <property type="term" value="F:RNA binding"/>
    <property type="evidence" value="ECO:0007669"/>
    <property type="project" value="TreeGrafter"/>
</dbReference>
<dbReference type="PROSITE" id="PS50164">
    <property type="entry name" value="GIY_YIG"/>
    <property type="match status" value="1"/>
</dbReference>
<feature type="domain" description="CCHC-type" evidence="6">
    <location>
        <begin position="140"/>
        <end position="155"/>
    </location>
</feature>
<protein>
    <submittedName>
        <fullName evidence="8">Uncharacterized protein</fullName>
    </submittedName>
</protein>
<dbReference type="Pfam" id="PF01541">
    <property type="entry name" value="GIY-YIG"/>
    <property type="match status" value="1"/>
</dbReference>